<keyword evidence="3" id="KW-0863">Zinc-finger</keyword>
<gene>
    <name evidence="8" type="ORF">PsYK624_003880</name>
</gene>
<evidence type="ECO:0000256" key="1">
    <source>
        <dbReference type="ARBA" id="ARBA00004123"/>
    </source>
</evidence>
<dbReference type="GO" id="GO:0005634">
    <property type="term" value="C:nucleus"/>
    <property type="evidence" value="ECO:0007669"/>
    <property type="project" value="UniProtKB-SubCell"/>
</dbReference>
<dbReference type="InterPro" id="IPR012337">
    <property type="entry name" value="RNaseH-like_sf"/>
</dbReference>
<evidence type="ECO:0000313" key="8">
    <source>
        <dbReference type="EMBL" id="GJE84312.1"/>
    </source>
</evidence>
<evidence type="ECO:0000256" key="6">
    <source>
        <dbReference type="SAM" id="MobiDB-lite"/>
    </source>
</evidence>
<keyword evidence="4" id="KW-0862">Zinc</keyword>
<dbReference type="InterPro" id="IPR007021">
    <property type="entry name" value="DUF659"/>
</dbReference>
<keyword evidence="5" id="KW-0539">Nucleus</keyword>
<evidence type="ECO:0000256" key="5">
    <source>
        <dbReference type="ARBA" id="ARBA00023242"/>
    </source>
</evidence>
<protein>
    <recommendedName>
        <fullName evidence="7">DUF659 domain-containing protein</fullName>
    </recommendedName>
</protein>
<evidence type="ECO:0000256" key="3">
    <source>
        <dbReference type="ARBA" id="ARBA00022771"/>
    </source>
</evidence>
<evidence type="ECO:0000259" key="7">
    <source>
        <dbReference type="Pfam" id="PF04937"/>
    </source>
</evidence>
<name>A0A9P3L846_9APHY</name>
<evidence type="ECO:0000313" key="9">
    <source>
        <dbReference type="Proteomes" id="UP000703269"/>
    </source>
</evidence>
<dbReference type="EMBL" id="BPQB01000001">
    <property type="protein sequence ID" value="GJE84312.1"/>
    <property type="molecule type" value="Genomic_DNA"/>
</dbReference>
<reference evidence="8 9" key="1">
    <citation type="submission" date="2021-08" db="EMBL/GenBank/DDBJ databases">
        <title>Draft Genome Sequence of Phanerochaete sordida strain YK-624.</title>
        <authorList>
            <person name="Mori T."/>
            <person name="Dohra H."/>
            <person name="Suzuki T."/>
            <person name="Kawagishi H."/>
            <person name="Hirai H."/>
        </authorList>
    </citation>
    <scope>NUCLEOTIDE SEQUENCE [LARGE SCALE GENOMIC DNA]</scope>
    <source>
        <strain evidence="8 9">YK-624</strain>
    </source>
</reference>
<accession>A0A9P3L846</accession>
<dbReference type="Proteomes" id="UP000703269">
    <property type="component" value="Unassembled WGS sequence"/>
</dbReference>
<evidence type="ECO:0000256" key="4">
    <source>
        <dbReference type="ARBA" id="ARBA00022833"/>
    </source>
</evidence>
<proteinExistence type="predicted"/>
<feature type="region of interest" description="Disordered" evidence="6">
    <location>
        <begin position="542"/>
        <end position="578"/>
    </location>
</feature>
<feature type="compositionally biased region" description="Low complexity" evidence="6">
    <location>
        <begin position="642"/>
        <end position="652"/>
    </location>
</feature>
<dbReference type="GO" id="GO:0008270">
    <property type="term" value="F:zinc ion binding"/>
    <property type="evidence" value="ECO:0007669"/>
    <property type="project" value="UniProtKB-KW"/>
</dbReference>
<sequence>MGLSSESVITGTPAHTLQPWAPPIQHQFGRDLCKVFVALNIPWHGVGNPEFWRFCRTWIPEARVPDRRALSGRFLDENVAEAESRVLEQVRGRLAMGQSDGWKNIAKTNVTTSVITVNHKTHILRTHNMTGRPKTGDEMLSLIRSDIQDAQKRLKVVIIGWTTDDGPDGKKARRILAAEEPQLIVTVCWAHQINLVVGDLFSLPEIAEVIAAAVEIVKWFNAHGAALDLHREAQKIHDPLHDPLALLLPVITRWTAHFQSVSRLLRLSIPTRSCSVTRRDKLLTSAGRTAEAKGKAQEVLRIVDDPDFWVRLTRVKTYLEPLAIAANVTQASHTRLDHVLITLGKLFHAFSDPKIDPAVSAKVHGSMERRWSRADQDLYILAVFFNPYIRSSCFATEYLPSATLIDIAHRAFKRFFGCEPDAGFRSALVDYIRRRAEFTDQGMGLEGARAEAECNGDDIDVVSIWELMDKSNDATQVSRGRNGVVRLAVRILSAIVNAGGCERTFSAFGVIHTKLRNHLAPDKVHKTAVVGQDLHEQHIEEGLIPAHRPKRKFGSDYPSATPSLDLSLPSREAPAIDVPPADAEDIDVECDFLQLARQLRSEAEAVEADDASPEGADPSAPVEDDNLAAQPAASDTPSETPRQSQRSRASRTSIPLAQLFAYPNASSSDSQNSAQSALNFFWAGGIKNLEDELAAYEILCPASHESQ</sequence>
<dbReference type="PANTHER" id="PTHR46481:SF10">
    <property type="entry name" value="ZINC FINGER BED DOMAIN-CONTAINING PROTEIN 39"/>
    <property type="match status" value="1"/>
</dbReference>
<feature type="region of interest" description="Disordered" evidence="6">
    <location>
        <begin position="601"/>
        <end position="652"/>
    </location>
</feature>
<organism evidence="8 9">
    <name type="scientific">Phanerochaete sordida</name>
    <dbReference type="NCBI Taxonomy" id="48140"/>
    <lineage>
        <taxon>Eukaryota</taxon>
        <taxon>Fungi</taxon>
        <taxon>Dikarya</taxon>
        <taxon>Basidiomycota</taxon>
        <taxon>Agaricomycotina</taxon>
        <taxon>Agaricomycetes</taxon>
        <taxon>Polyporales</taxon>
        <taxon>Phanerochaetaceae</taxon>
        <taxon>Phanerochaete</taxon>
    </lineage>
</organism>
<keyword evidence="9" id="KW-1185">Reference proteome</keyword>
<comment type="caution">
    <text evidence="8">The sequence shown here is derived from an EMBL/GenBank/DDBJ whole genome shotgun (WGS) entry which is preliminary data.</text>
</comment>
<dbReference type="Pfam" id="PF04937">
    <property type="entry name" value="DUF659"/>
    <property type="match status" value="1"/>
</dbReference>
<keyword evidence="2" id="KW-0479">Metal-binding</keyword>
<dbReference type="AlphaFoldDB" id="A0A9P3L846"/>
<feature type="domain" description="DUF659" evidence="7">
    <location>
        <begin position="65"/>
        <end position="216"/>
    </location>
</feature>
<evidence type="ECO:0000256" key="2">
    <source>
        <dbReference type="ARBA" id="ARBA00022723"/>
    </source>
</evidence>
<dbReference type="OrthoDB" id="2423954at2759"/>
<dbReference type="InterPro" id="IPR052035">
    <property type="entry name" value="ZnF_BED_domain_contain"/>
</dbReference>
<dbReference type="PANTHER" id="PTHR46481">
    <property type="entry name" value="ZINC FINGER BED DOMAIN-CONTAINING PROTEIN 4"/>
    <property type="match status" value="1"/>
</dbReference>
<dbReference type="SUPFAM" id="SSF53098">
    <property type="entry name" value="Ribonuclease H-like"/>
    <property type="match status" value="1"/>
</dbReference>
<comment type="subcellular location">
    <subcellularLocation>
        <location evidence="1">Nucleus</location>
    </subcellularLocation>
</comment>